<evidence type="ECO:0000256" key="6">
    <source>
        <dbReference type="RuleBase" id="RU361187"/>
    </source>
</evidence>
<feature type="site" description="Important for catalytic activity, responsible for pKa modulation of the active site Glu and correct orientation of both the proton donor and substrate" evidence="5">
    <location>
        <position position="157"/>
    </location>
</feature>
<evidence type="ECO:0000313" key="9">
    <source>
        <dbReference type="EMBL" id="VBB48431.1"/>
    </source>
</evidence>
<name>A0A653AKL2_9BACT</name>
<keyword evidence="3 6" id="KW-0326">Glycosidase</keyword>
<proteinExistence type="inferred from homology"/>
<dbReference type="InterPro" id="IPR051795">
    <property type="entry name" value="Glycosyl_Hydrlase_43"/>
</dbReference>
<evidence type="ECO:0000256" key="4">
    <source>
        <dbReference type="PIRSR" id="PIRSR606710-1"/>
    </source>
</evidence>
<keyword evidence="7" id="KW-0732">Signal</keyword>
<dbReference type="Pfam" id="PF17851">
    <property type="entry name" value="GH43_C2"/>
    <property type="match status" value="1"/>
</dbReference>
<feature type="active site" description="Proton donor" evidence="4">
    <location>
        <position position="215"/>
    </location>
</feature>
<keyword evidence="2 6" id="KW-0378">Hydrolase</keyword>
<evidence type="ECO:0000256" key="2">
    <source>
        <dbReference type="ARBA" id="ARBA00022801"/>
    </source>
</evidence>
<dbReference type="InterPro" id="IPR013320">
    <property type="entry name" value="ConA-like_dom_sf"/>
</dbReference>
<comment type="similarity">
    <text evidence="1 6">Belongs to the glycosyl hydrolase 43 family.</text>
</comment>
<reference evidence="9" key="1">
    <citation type="submission" date="2018-07" db="EMBL/GenBank/DDBJ databases">
        <authorList>
            <consortium name="Genoscope - CEA"/>
            <person name="William W."/>
        </authorList>
    </citation>
    <scope>NUCLEOTIDE SEQUENCE</scope>
    <source>
        <strain evidence="9">IK1</strain>
    </source>
</reference>
<dbReference type="GO" id="GO:0004553">
    <property type="term" value="F:hydrolase activity, hydrolyzing O-glycosyl compounds"/>
    <property type="evidence" value="ECO:0007669"/>
    <property type="project" value="InterPro"/>
</dbReference>
<feature type="domain" description="Beta-xylosidase C-terminal Concanavalin A-like" evidence="8">
    <location>
        <begin position="343"/>
        <end position="539"/>
    </location>
</feature>
<dbReference type="SUPFAM" id="SSF49899">
    <property type="entry name" value="Concanavalin A-like lectins/glucanases"/>
    <property type="match status" value="1"/>
</dbReference>
<evidence type="ECO:0000256" key="5">
    <source>
        <dbReference type="PIRSR" id="PIRSR606710-2"/>
    </source>
</evidence>
<dbReference type="InterPro" id="IPR006710">
    <property type="entry name" value="Glyco_hydro_43"/>
</dbReference>
<evidence type="ECO:0000256" key="3">
    <source>
        <dbReference type="ARBA" id="ARBA00023295"/>
    </source>
</evidence>
<evidence type="ECO:0000259" key="8">
    <source>
        <dbReference type="Pfam" id="PF17851"/>
    </source>
</evidence>
<dbReference type="AlphaFoldDB" id="A0A653AKL2"/>
<feature type="chain" id="PRO_5025055711" description="Beta-xylosidase C-terminal Concanavalin A-like domain-containing protein" evidence="7">
    <location>
        <begin position="22"/>
        <end position="542"/>
    </location>
</feature>
<evidence type="ECO:0000256" key="7">
    <source>
        <dbReference type="SAM" id="SignalP"/>
    </source>
</evidence>
<dbReference type="CDD" id="cd09001">
    <property type="entry name" value="GH43_FsAxh1-like"/>
    <property type="match status" value="1"/>
</dbReference>
<organism evidence="9">
    <name type="scientific">uncultured Paludibacter sp</name>
    <dbReference type="NCBI Taxonomy" id="497635"/>
    <lineage>
        <taxon>Bacteria</taxon>
        <taxon>Pseudomonadati</taxon>
        <taxon>Bacteroidota</taxon>
        <taxon>Bacteroidia</taxon>
        <taxon>Bacteroidales</taxon>
        <taxon>Paludibacteraceae</taxon>
        <taxon>Paludibacter</taxon>
        <taxon>environmental samples</taxon>
    </lineage>
</organism>
<dbReference type="Gene3D" id="2.115.10.20">
    <property type="entry name" value="Glycosyl hydrolase domain, family 43"/>
    <property type="match status" value="1"/>
</dbReference>
<dbReference type="InterPro" id="IPR041542">
    <property type="entry name" value="GH43_C2"/>
</dbReference>
<dbReference type="Gene3D" id="2.60.120.200">
    <property type="match status" value="1"/>
</dbReference>
<evidence type="ECO:0000256" key="1">
    <source>
        <dbReference type="ARBA" id="ARBA00009865"/>
    </source>
</evidence>
<sequence>MKKNLCVIYITFGLLFFNISAQNSISKTWVADLGNGTYKNPVLYADYSDPDVCRVGEDYYMTASSFNCIPGLPVLHSYDLVNWKIINYAIEKLTPEDVFSIPQHGNGVWAPSIRFHNNEFYIYYGDPDYGIFMVKTKNPEGKWSEPKIVKAGKGLIDPCPLWDEDGRVYLVHAFAGSRAGIKSLLAISELDSLGENVISNDRIIYDGHLIDPTIEGPKFYKRNEFYYIFAPAGGVSTGWQVVLKSKNIFGPYERKIVMAQGNTKINGPHQGAWINTVSGEDWFIHFQDKEAFGRVVHLQPMIWKNDFPVIGVDKDGDGCGEPVSEYRKPNVGKIYLIETPQESDEFNSNALSLQWQWHANPESWWSFPDITKGVLNLYSVPIPNNYKNLWNAPNLLLQKFPSDKFKVIVKWTFYPSENLIGERAGLIIMGVDYGVVTLEKTEKGLILYQAECLNADKGNKETVNKSVLINTSTLYLQAKVNSDSKCVFSFSTDGNRFKEIGKVFEAKPGKWIGAKVGLFCSRPQKTNDGGKVEVDWFRVDKY</sequence>
<dbReference type="GO" id="GO:0005975">
    <property type="term" value="P:carbohydrate metabolic process"/>
    <property type="evidence" value="ECO:0007669"/>
    <property type="project" value="InterPro"/>
</dbReference>
<accession>A0A653AKL2</accession>
<protein>
    <recommendedName>
        <fullName evidence="8">Beta-xylosidase C-terminal Concanavalin A-like domain-containing protein</fullName>
    </recommendedName>
</protein>
<dbReference type="Pfam" id="PF04616">
    <property type="entry name" value="Glyco_hydro_43"/>
    <property type="match status" value="1"/>
</dbReference>
<dbReference type="InterPro" id="IPR023296">
    <property type="entry name" value="Glyco_hydro_beta-prop_sf"/>
</dbReference>
<feature type="signal peptide" evidence="7">
    <location>
        <begin position="1"/>
        <end position="21"/>
    </location>
</feature>
<dbReference type="PANTHER" id="PTHR42812">
    <property type="entry name" value="BETA-XYLOSIDASE"/>
    <property type="match status" value="1"/>
</dbReference>
<feature type="active site" description="Proton acceptor" evidence="4">
    <location>
        <position position="49"/>
    </location>
</feature>
<dbReference type="PANTHER" id="PTHR42812:SF12">
    <property type="entry name" value="BETA-XYLOSIDASE-RELATED"/>
    <property type="match status" value="1"/>
</dbReference>
<gene>
    <name evidence="9" type="ORF">TRIP_D440449</name>
</gene>
<dbReference type="SUPFAM" id="SSF75005">
    <property type="entry name" value="Arabinanase/levansucrase/invertase"/>
    <property type="match status" value="1"/>
</dbReference>
<dbReference type="EMBL" id="UPXZ01000039">
    <property type="protein sequence ID" value="VBB48431.1"/>
    <property type="molecule type" value="Genomic_DNA"/>
</dbReference>